<dbReference type="Gene3D" id="3.30.565.10">
    <property type="entry name" value="Histidine kinase-like ATPase, C-terminal domain"/>
    <property type="match status" value="1"/>
</dbReference>
<dbReference type="InterPro" id="IPR036890">
    <property type="entry name" value="HATPase_C_sf"/>
</dbReference>
<dbReference type="AlphaFoldDB" id="A0A7W7QIL4"/>
<feature type="transmembrane region" description="Helical" evidence="4">
    <location>
        <begin position="128"/>
        <end position="145"/>
    </location>
</feature>
<gene>
    <name evidence="6" type="ORF">FHS44_001301</name>
</gene>
<dbReference type="EMBL" id="JACHJP010000001">
    <property type="protein sequence ID" value="MBB4914229.1"/>
    <property type="molecule type" value="Genomic_DNA"/>
</dbReference>
<dbReference type="Pfam" id="PF02518">
    <property type="entry name" value="HATPase_c"/>
    <property type="match status" value="1"/>
</dbReference>
<feature type="transmembrane region" description="Helical" evidence="4">
    <location>
        <begin position="102"/>
        <end position="121"/>
    </location>
</feature>
<evidence type="ECO:0000256" key="3">
    <source>
        <dbReference type="ARBA" id="ARBA00023012"/>
    </source>
</evidence>
<feature type="domain" description="Histidine kinase/HSP90-like ATPase" evidence="5">
    <location>
        <begin position="288"/>
        <end position="381"/>
    </location>
</feature>
<dbReference type="InterPro" id="IPR050482">
    <property type="entry name" value="Sensor_HK_TwoCompSys"/>
</dbReference>
<dbReference type="Proteomes" id="UP000552644">
    <property type="component" value="Unassembled WGS sequence"/>
</dbReference>
<dbReference type="GO" id="GO:0016301">
    <property type="term" value="F:kinase activity"/>
    <property type="evidence" value="ECO:0007669"/>
    <property type="project" value="UniProtKB-KW"/>
</dbReference>
<feature type="transmembrane region" description="Helical" evidence="4">
    <location>
        <begin position="21"/>
        <end position="38"/>
    </location>
</feature>
<evidence type="ECO:0000259" key="5">
    <source>
        <dbReference type="SMART" id="SM00387"/>
    </source>
</evidence>
<evidence type="ECO:0000313" key="6">
    <source>
        <dbReference type="EMBL" id="MBB4914229.1"/>
    </source>
</evidence>
<keyword evidence="4" id="KW-0472">Membrane</keyword>
<keyword evidence="3" id="KW-0902">Two-component regulatory system</keyword>
<dbReference type="InterPro" id="IPR003594">
    <property type="entry name" value="HATPase_dom"/>
</dbReference>
<feature type="transmembrane region" description="Helical" evidence="4">
    <location>
        <begin position="75"/>
        <end position="96"/>
    </location>
</feature>
<dbReference type="CDD" id="cd16917">
    <property type="entry name" value="HATPase_UhpB-NarQ-NarX-like"/>
    <property type="match status" value="1"/>
</dbReference>
<organism evidence="6 7">
    <name type="scientific">Streptosporangium saharense</name>
    <dbReference type="NCBI Taxonomy" id="1706840"/>
    <lineage>
        <taxon>Bacteria</taxon>
        <taxon>Bacillati</taxon>
        <taxon>Actinomycetota</taxon>
        <taxon>Actinomycetes</taxon>
        <taxon>Streptosporangiales</taxon>
        <taxon>Streptosporangiaceae</taxon>
        <taxon>Streptosporangium</taxon>
    </lineage>
</organism>
<dbReference type="SUPFAM" id="SSF55874">
    <property type="entry name" value="ATPase domain of HSP90 chaperone/DNA topoisomerase II/histidine kinase"/>
    <property type="match status" value="1"/>
</dbReference>
<feature type="transmembrane region" description="Helical" evidence="4">
    <location>
        <begin position="44"/>
        <end position="63"/>
    </location>
</feature>
<keyword evidence="4" id="KW-1133">Transmembrane helix</keyword>
<evidence type="ECO:0000256" key="1">
    <source>
        <dbReference type="ARBA" id="ARBA00022679"/>
    </source>
</evidence>
<keyword evidence="7" id="KW-1185">Reference proteome</keyword>
<proteinExistence type="predicted"/>
<dbReference type="PANTHER" id="PTHR24421">
    <property type="entry name" value="NITRATE/NITRITE SENSOR PROTEIN NARX-RELATED"/>
    <property type="match status" value="1"/>
</dbReference>
<dbReference type="SMART" id="SM00387">
    <property type="entry name" value="HATPase_c"/>
    <property type="match status" value="1"/>
</dbReference>
<comment type="caution">
    <text evidence="6">The sequence shown here is derived from an EMBL/GenBank/DDBJ whole genome shotgun (WGS) entry which is preliminary data.</text>
</comment>
<dbReference type="RefSeq" id="WP_184712912.1">
    <property type="nucleotide sequence ID" value="NZ_JACHJP010000001.1"/>
</dbReference>
<evidence type="ECO:0000256" key="2">
    <source>
        <dbReference type="ARBA" id="ARBA00022777"/>
    </source>
</evidence>
<sequence>MELLRHDVQAATERRMARMIIYSRAGTTAFLLVPLVSWDRLALPWAAVCVALLAAVEAVWFAVRAWRGGTLHDPALVWADVLVSVVVMTVGSRAALPHERNVVLTALLPFCLATSAVLGFGFGWSRRAVASVAVLAAAWTVSIYPNLTQKLVSDLLGFTLWFLIAVLIGRELRDLAGQTVLAQRLAEERQELLAEYKRRQEAMRQRESAHRAIHDDLLPIVERVAGSPSLDPPTARAARRAAQRARRFITDEHATAFADLMAEVAESAADLGLELTHVLRVHHDPPPEVGEVLASAAREALNNVARHAGEPKGVHLYAAAADDGVTVVVRDRGRGLPEGPVRRGGGMSRSFAAVERHGGSWTIERPPGGGTKVVLRWPEGRE</sequence>
<keyword evidence="4" id="KW-0812">Transmembrane</keyword>
<evidence type="ECO:0000256" key="4">
    <source>
        <dbReference type="SAM" id="Phobius"/>
    </source>
</evidence>
<keyword evidence="1" id="KW-0808">Transferase</keyword>
<name>A0A7W7QIL4_9ACTN</name>
<dbReference type="GO" id="GO:0000160">
    <property type="term" value="P:phosphorelay signal transduction system"/>
    <property type="evidence" value="ECO:0007669"/>
    <property type="project" value="UniProtKB-KW"/>
</dbReference>
<reference evidence="6 7" key="1">
    <citation type="submission" date="2020-08" db="EMBL/GenBank/DDBJ databases">
        <title>Genomic Encyclopedia of Type Strains, Phase III (KMG-III): the genomes of soil and plant-associated and newly described type strains.</title>
        <authorList>
            <person name="Whitman W."/>
        </authorList>
    </citation>
    <scope>NUCLEOTIDE SEQUENCE [LARGE SCALE GENOMIC DNA]</scope>
    <source>
        <strain evidence="6 7">CECT 8840</strain>
    </source>
</reference>
<keyword evidence="2 6" id="KW-0418">Kinase</keyword>
<accession>A0A7W7QIL4</accession>
<evidence type="ECO:0000313" key="7">
    <source>
        <dbReference type="Proteomes" id="UP000552644"/>
    </source>
</evidence>
<protein>
    <submittedName>
        <fullName evidence="6">Signal transduction histidine kinase</fullName>
    </submittedName>
</protein>